<dbReference type="EMBL" id="BBRZ01000107">
    <property type="protein sequence ID" value="GAM58834.1"/>
    <property type="molecule type" value="Genomic_DNA"/>
</dbReference>
<comment type="caution">
    <text evidence="2">The sequence shown here is derived from an EMBL/GenBank/DDBJ whole genome shotgun (WGS) entry which is preliminary data.</text>
</comment>
<evidence type="ECO:0000313" key="3">
    <source>
        <dbReference type="Proteomes" id="UP000031671"/>
    </source>
</evidence>
<dbReference type="Pfam" id="PF16976">
    <property type="entry name" value="RcpC"/>
    <property type="match status" value="1"/>
</dbReference>
<keyword evidence="3" id="KW-1185">Reference proteome</keyword>
<sequence>MNSRLIFILSFVFVAFGLFAVMQNVNARAEANAKKQVEAQAEERREVKYVLWKTKEDIKRGEPVTKNKLERVILPEAEANALGVNRDVELALVEDSRANHDIDGGTYFFSEMFTNPDQAGYLDLLASEGKILYPLPISTINLINNYIRPGDLIDIISVSSPLTNLADTGARITQFQGVKARTIKRGVKVLAFEQKPVDPNEQVAQSGSSISPRVSATGNSKTTVVIEVEPDFVSRLSLAQRTMHLEIYRSQLNSEIPSANMSDVIENYQGIRELRGADTQTTNVEVY</sequence>
<feature type="domain" description="Flp pilus assembly protein RcpC/CpaB" evidence="1">
    <location>
        <begin position="129"/>
        <end position="245"/>
    </location>
</feature>
<evidence type="ECO:0000313" key="2">
    <source>
        <dbReference type="EMBL" id="GAM58834.1"/>
    </source>
</evidence>
<reference evidence="2 3" key="2">
    <citation type="submission" date="2015-01" db="EMBL/GenBank/DDBJ databases">
        <authorList>
            <consortium name="NBRP consortium"/>
            <person name="Sawabe T."/>
            <person name="Meirelles P."/>
            <person name="Feng G."/>
            <person name="Sayaka M."/>
            <person name="Hattori M."/>
            <person name="Ohkuma M."/>
        </authorList>
    </citation>
    <scope>NUCLEOTIDE SEQUENCE [LARGE SCALE GENOMIC DNA]</scope>
    <source>
        <strain evidence="3">JCM 19231</strain>
    </source>
</reference>
<dbReference type="InterPro" id="IPR031571">
    <property type="entry name" value="RcpC_dom"/>
</dbReference>
<protein>
    <submittedName>
        <fullName evidence="2">Flp pilus assembly protein rcpC/cpaB</fullName>
    </submittedName>
</protein>
<gene>
    <name evidence="2" type="ORF">JCM19231_4818</name>
</gene>
<name>A0A0B8P7E4_9VIBR</name>
<dbReference type="AlphaFoldDB" id="A0A0B8P7E4"/>
<dbReference type="RefSeq" id="WP_261833537.1">
    <property type="nucleotide sequence ID" value="NZ_AP024881.1"/>
</dbReference>
<accession>A0A0B8P7E4</accession>
<organism evidence="2 3">
    <name type="scientific">Vibrio ishigakensis</name>
    <dbReference type="NCBI Taxonomy" id="1481914"/>
    <lineage>
        <taxon>Bacteria</taxon>
        <taxon>Pseudomonadati</taxon>
        <taxon>Pseudomonadota</taxon>
        <taxon>Gammaproteobacteria</taxon>
        <taxon>Vibrionales</taxon>
        <taxon>Vibrionaceae</taxon>
        <taxon>Vibrio</taxon>
    </lineage>
</organism>
<dbReference type="Proteomes" id="UP000031671">
    <property type="component" value="Unassembled WGS sequence"/>
</dbReference>
<proteinExistence type="predicted"/>
<evidence type="ECO:0000259" key="1">
    <source>
        <dbReference type="Pfam" id="PF16976"/>
    </source>
</evidence>
<reference evidence="2 3" key="1">
    <citation type="submission" date="2015-01" db="EMBL/GenBank/DDBJ databases">
        <title>Vibrio sp. C1 JCM 19231 whole genome shotgun sequence.</title>
        <authorList>
            <person name="Sawabe T."/>
            <person name="Meirelles P."/>
            <person name="Feng G."/>
            <person name="Sayaka M."/>
            <person name="Hattori M."/>
            <person name="Ohkuma M."/>
        </authorList>
    </citation>
    <scope>NUCLEOTIDE SEQUENCE [LARGE SCALE GENOMIC DNA]</scope>
    <source>
        <strain evidence="3">JCM 19231</strain>
    </source>
</reference>